<dbReference type="Gene3D" id="2.102.10.10">
    <property type="entry name" value="Rieske [2Fe-2S] iron-sulphur domain"/>
    <property type="match status" value="1"/>
</dbReference>
<evidence type="ECO:0000256" key="21">
    <source>
        <dbReference type="SAM" id="Phobius"/>
    </source>
</evidence>
<evidence type="ECO:0000313" key="23">
    <source>
        <dbReference type="EMBL" id="PRZ41356.1"/>
    </source>
</evidence>
<dbReference type="Proteomes" id="UP000237752">
    <property type="component" value="Unassembled WGS sequence"/>
</dbReference>
<keyword evidence="11" id="KW-0249">Electron transport</keyword>
<proteinExistence type="inferred from homology"/>
<dbReference type="Pfam" id="PF19297">
    <property type="entry name" value="QcrA_N"/>
    <property type="match status" value="1"/>
</dbReference>
<dbReference type="GO" id="GO:0016705">
    <property type="term" value="F:oxidoreductase activity, acting on paired donors, with incorporation or reduction of molecular oxygen"/>
    <property type="evidence" value="ECO:0007669"/>
    <property type="project" value="UniProtKB-ARBA"/>
</dbReference>
<evidence type="ECO:0000259" key="22">
    <source>
        <dbReference type="PROSITE" id="PS51296"/>
    </source>
</evidence>
<evidence type="ECO:0000256" key="4">
    <source>
        <dbReference type="ARBA" id="ARBA00015816"/>
    </source>
</evidence>
<dbReference type="GO" id="GO:0005886">
    <property type="term" value="C:plasma membrane"/>
    <property type="evidence" value="ECO:0007669"/>
    <property type="project" value="UniProtKB-SubCell"/>
</dbReference>
<gene>
    <name evidence="23" type="ORF">CLV47_11083</name>
</gene>
<feature type="transmembrane region" description="Helical" evidence="21">
    <location>
        <begin position="206"/>
        <end position="226"/>
    </location>
</feature>
<evidence type="ECO:0000256" key="19">
    <source>
        <dbReference type="ARBA" id="ARBA00032409"/>
    </source>
</evidence>
<evidence type="ECO:0000256" key="8">
    <source>
        <dbReference type="ARBA" id="ARBA00022692"/>
    </source>
</evidence>
<evidence type="ECO:0000313" key="24">
    <source>
        <dbReference type="Proteomes" id="UP000237752"/>
    </source>
</evidence>
<dbReference type="GO" id="GO:0046872">
    <property type="term" value="F:metal ion binding"/>
    <property type="evidence" value="ECO:0007669"/>
    <property type="project" value="UniProtKB-KW"/>
</dbReference>
<sequence length="396" mass="43807">MSGFNQPDNPTEPPADPATAGHQPSHASNGDPVSDVARERLDADQLPEISDERLQAMSQDELVDVGSKIDGVEVVSREYRLKPGSRAEKGAERRVAMCFSLAALLVLAFLVLYIWFPWKFTDTKPGEFTLASFYTPLLGFTLGGSLLLIGAGLVLWSRDLMPHEVSIQARHEGASPEIERLATAATLQQGVESIGIGRRTMIRRSLMGAGGLFGLVLLVPVIGGMIKNPYKDNALYYTAWRKNMRLVRLNGTPIRPSDMEPGALETVFPGIEGSMTPNTIADSATMLIRMHQDQADKFQARPGQEDYRWNEYVAYSKICSHLGCPVSLYEQQTGRILCPCHQSQFDVTRDAKPIFGPATRSLASLPIKLDADGYFVARHDYREAVGPAFWDRERRP</sequence>
<evidence type="ECO:0000256" key="17">
    <source>
        <dbReference type="ARBA" id="ARBA00023157"/>
    </source>
</evidence>
<evidence type="ECO:0000256" key="13">
    <source>
        <dbReference type="ARBA" id="ARBA00023002"/>
    </source>
</evidence>
<evidence type="ECO:0000256" key="20">
    <source>
        <dbReference type="SAM" id="MobiDB-lite"/>
    </source>
</evidence>
<keyword evidence="16 21" id="KW-0472">Membrane</keyword>
<dbReference type="OrthoDB" id="9802613at2"/>
<evidence type="ECO:0000256" key="7">
    <source>
        <dbReference type="ARBA" id="ARBA00022660"/>
    </source>
</evidence>
<dbReference type="InterPro" id="IPR036922">
    <property type="entry name" value="Rieske_2Fe-2S_sf"/>
</dbReference>
<evidence type="ECO:0000256" key="6">
    <source>
        <dbReference type="ARBA" id="ARBA00022475"/>
    </source>
</evidence>
<evidence type="ECO:0000256" key="3">
    <source>
        <dbReference type="ARBA" id="ARBA00010651"/>
    </source>
</evidence>
<evidence type="ECO:0000256" key="11">
    <source>
        <dbReference type="ARBA" id="ARBA00022982"/>
    </source>
</evidence>
<dbReference type="CDD" id="cd03467">
    <property type="entry name" value="Rieske"/>
    <property type="match status" value="1"/>
</dbReference>
<dbReference type="Pfam" id="PF00355">
    <property type="entry name" value="Rieske"/>
    <property type="match status" value="1"/>
</dbReference>
<feature type="domain" description="Rieske" evidence="22">
    <location>
        <begin position="310"/>
        <end position="376"/>
    </location>
</feature>
<keyword evidence="15" id="KW-0411">Iron-sulfur</keyword>
<dbReference type="GO" id="GO:0051537">
    <property type="term" value="F:2 iron, 2 sulfur cluster binding"/>
    <property type="evidence" value="ECO:0007669"/>
    <property type="project" value="UniProtKB-KW"/>
</dbReference>
<dbReference type="EMBL" id="PVUE01000010">
    <property type="protein sequence ID" value="PRZ41356.1"/>
    <property type="molecule type" value="Genomic_DNA"/>
</dbReference>
<evidence type="ECO:0000256" key="12">
    <source>
        <dbReference type="ARBA" id="ARBA00022989"/>
    </source>
</evidence>
<evidence type="ECO:0000256" key="16">
    <source>
        <dbReference type="ARBA" id="ARBA00023136"/>
    </source>
</evidence>
<dbReference type="InterPro" id="IPR014349">
    <property type="entry name" value="Rieske_Fe-S_prot"/>
</dbReference>
<evidence type="ECO:0000256" key="18">
    <source>
        <dbReference type="ARBA" id="ARBA00029586"/>
    </source>
</evidence>
<feature type="transmembrane region" description="Helical" evidence="21">
    <location>
        <begin position="95"/>
        <end position="116"/>
    </location>
</feature>
<feature type="transmembrane region" description="Helical" evidence="21">
    <location>
        <begin position="136"/>
        <end position="156"/>
    </location>
</feature>
<keyword evidence="12 21" id="KW-1133">Transmembrane helix</keyword>
<keyword evidence="5" id="KW-0813">Transport</keyword>
<dbReference type="RefSeq" id="WP_106349434.1">
    <property type="nucleotide sequence ID" value="NZ_PVUE01000010.1"/>
</dbReference>
<dbReference type="GO" id="GO:0004497">
    <property type="term" value="F:monooxygenase activity"/>
    <property type="evidence" value="ECO:0007669"/>
    <property type="project" value="UniProtKB-ARBA"/>
</dbReference>
<comment type="subcellular location">
    <subcellularLocation>
        <location evidence="2">Cell membrane</location>
        <topology evidence="2">Multi-pass membrane protein</topology>
    </subcellularLocation>
</comment>
<reference evidence="23 24" key="1">
    <citation type="submission" date="2018-03" db="EMBL/GenBank/DDBJ databases">
        <title>Genomic Encyclopedia of Archaeal and Bacterial Type Strains, Phase II (KMG-II): from individual species to whole genera.</title>
        <authorList>
            <person name="Goeker M."/>
        </authorList>
    </citation>
    <scope>NUCLEOTIDE SEQUENCE [LARGE SCALE GENOMIC DNA]</scope>
    <source>
        <strain evidence="23 24">DSM 100065</strain>
    </source>
</reference>
<name>A0A2T0ZYC3_9ACTN</name>
<keyword evidence="17" id="KW-1015">Disulfide bond</keyword>
<accession>A0A2T0ZYC3</accession>
<dbReference type="PANTHER" id="PTHR10134">
    <property type="entry name" value="CYTOCHROME B-C1 COMPLEX SUBUNIT RIESKE, MITOCHONDRIAL"/>
    <property type="match status" value="1"/>
</dbReference>
<dbReference type="PROSITE" id="PS51296">
    <property type="entry name" value="RIESKE"/>
    <property type="match status" value="1"/>
</dbReference>
<keyword evidence="9" id="KW-0001">2Fe-2S</keyword>
<keyword evidence="14" id="KW-0408">Iron</keyword>
<comment type="caution">
    <text evidence="23">The sequence shown here is derived from an EMBL/GenBank/DDBJ whole genome shotgun (WGS) entry which is preliminary data.</text>
</comment>
<dbReference type="AlphaFoldDB" id="A0A2T0ZYC3"/>
<keyword evidence="10" id="KW-0479">Metal-binding</keyword>
<evidence type="ECO:0000256" key="2">
    <source>
        <dbReference type="ARBA" id="ARBA00004651"/>
    </source>
</evidence>
<evidence type="ECO:0000256" key="5">
    <source>
        <dbReference type="ARBA" id="ARBA00022448"/>
    </source>
</evidence>
<keyword evidence="8 21" id="KW-0812">Transmembrane</keyword>
<comment type="function">
    <text evidence="1">Iron-sulfur subunit of the cytochrome bc1 complex, an essential component of the respiratory electron transport chain required for ATP synthesis. The bc1 complex catalyzes the oxidation of menaquinol and the reduction of cytochrome c in the respiratory chain. The bc1 complex operates through a Q-cycle mechanism that couples electron transfer to generation of the proton gradient that drives ATP synthesis.</text>
</comment>
<dbReference type="InterPro" id="IPR017941">
    <property type="entry name" value="Rieske_2Fe-2S"/>
</dbReference>
<dbReference type="SUPFAM" id="SSF50022">
    <property type="entry name" value="ISP domain"/>
    <property type="match status" value="1"/>
</dbReference>
<keyword evidence="7" id="KW-0679">Respiratory chain</keyword>
<protein>
    <recommendedName>
        <fullName evidence="4">Cytochrome bc1 complex Rieske iron-sulfur subunit</fullName>
    </recommendedName>
    <alternativeName>
        <fullName evidence="18">Cytochrome bc1 reductase complex subunit QcrA</fullName>
    </alternativeName>
    <alternativeName>
        <fullName evidence="19">Rieske iron-sulfur protein</fullName>
    </alternativeName>
</protein>
<comment type="similarity">
    <text evidence="3">Belongs to the Rieske iron-sulfur protein family.</text>
</comment>
<keyword evidence="24" id="KW-1185">Reference proteome</keyword>
<keyword evidence="13" id="KW-0560">Oxidoreductase</keyword>
<organism evidence="23 24">
    <name type="scientific">Antricoccus suffuscus</name>
    <dbReference type="NCBI Taxonomy" id="1629062"/>
    <lineage>
        <taxon>Bacteria</taxon>
        <taxon>Bacillati</taxon>
        <taxon>Actinomycetota</taxon>
        <taxon>Actinomycetes</taxon>
        <taxon>Geodermatophilales</taxon>
        <taxon>Antricoccaceae</taxon>
        <taxon>Antricoccus</taxon>
    </lineage>
</organism>
<dbReference type="InterPro" id="IPR045603">
    <property type="entry name" value="QcrA_N"/>
</dbReference>
<evidence type="ECO:0000256" key="14">
    <source>
        <dbReference type="ARBA" id="ARBA00023004"/>
    </source>
</evidence>
<feature type="region of interest" description="Disordered" evidence="20">
    <location>
        <begin position="1"/>
        <end position="47"/>
    </location>
</feature>
<evidence type="ECO:0000256" key="10">
    <source>
        <dbReference type="ARBA" id="ARBA00022723"/>
    </source>
</evidence>
<evidence type="ECO:0000256" key="9">
    <source>
        <dbReference type="ARBA" id="ARBA00022714"/>
    </source>
</evidence>
<evidence type="ECO:0000256" key="15">
    <source>
        <dbReference type="ARBA" id="ARBA00023014"/>
    </source>
</evidence>
<keyword evidence="6" id="KW-1003">Cell membrane</keyword>
<evidence type="ECO:0000256" key="1">
    <source>
        <dbReference type="ARBA" id="ARBA00002494"/>
    </source>
</evidence>